<dbReference type="Proteomes" id="UP000830671">
    <property type="component" value="Chromosome 5"/>
</dbReference>
<dbReference type="AlphaFoldDB" id="A0A9Q8SX29"/>
<name>A0A9Q8SX29_9PEZI</name>
<evidence type="ECO:0000313" key="2">
    <source>
        <dbReference type="Proteomes" id="UP000830671"/>
    </source>
</evidence>
<dbReference type="KEGG" id="clup:CLUP02_10622"/>
<evidence type="ECO:0000313" key="1">
    <source>
        <dbReference type="EMBL" id="UQC85126.1"/>
    </source>
</evidence>
<gene>
    <name evidence="1" type="ORF">CLUP02_10622</name>
</gene>
<accession>A0A9Q8SX29</accession>
<sequence length="35" mass="3986">MDCPICKLPTLVLDVDSWKDISVVSPYSRPPLIRQ</sequence>
<dbReference type="GeneID" id="73344606"/>
<dbReference type="EMBL" id="CP019477">
    <property type="protein sequence ID" value="UQC85126.1"/>
    <property type="molecule type" value="Genomic_DNA"/>
</dbReference>
<dbReference type="RefSeq" id="XP_049146741.1">
    <property type="nucleotide sequence ID" value="XM_049289596.1"/>
</dbReference>
<reference evidence="1" key="1">
    <citation type="journal article" date="2021" name="Mol. Plant Microbe Interact.">
        <title>Complete Genome Sequence of the Plant-Pathogenic Fungus Colletotrichum lupini.</title>
        <authorList>
            <person name="Baroncelli R."/>
            <person name="Pensec F."/>
            <person name="Da Lio D."/>
            <person name="Boufleur T."/>
            <person name="Vicente I."/>
            <person name="Sarrocco S."/>
            <person name="Picot A."/>
            <person name="Baraldi E."/>
            <person name="Sukno S."/>
            <person name="Thon M."/>
            <person name="Le Floch G."/>
        </authorList>
    </citation>
    <scope>NUCLEOTIDE SEQUENCE</scope>
    <source>
        <strain evidence="1">IMI 504893</strain>
    </source>
</reference>
<keyword evidence="2" id="KW-1185">Reference proteome</keyword>
<proteinExistence type="predicted"/>
<organism evidence="1 2">
    <name type="scientific">Colletotrichum lupini</name>
    <dbReference type="NCBI Taxonomy" id="145971"/>
    <lineage>
        <taxon>Eukaryota</taxon>
        <taxon>Fungi</taxon>
        <taxon>Dikarya</taxon>
        <taxon>Ascomycota</taxon>
        <taxon>Pezizomycotina</taxon>
        <taxon>Sordariomycetes</taxon>
        <taxon>Hypocreomycetidae</taxon>
        <taxon>Glomerellales</taxon>
        <taxon>Glomerellaceae</taxon>
        <taxon>Colletotrichum</taxon>
        <taxon>Colletotrichum acutatum species complex</taxon>
    </lineage>
</organism>
<protein>
    <submittedName>
        <fullName evidence="1">Uncharacterized protein</fullName>
    </submittedName>
</protein>